<accession>A0AAV8T7L3</accession>
<comment type="caution">
    <text evidence="3">The sequence shown here is derived from an EMBL/GenBank/DDBJ whole genome shotgun (WGS) entry which is preliminary data.</text>
</comment>
<dbReference type="EMBL" id="JAIWQS010000006">
    <property type="protein sequence ID" value="KAJ8762074.1"/>
    <property type="molecule type" value="Genomic_DNA"/>
</dbReference>
<evidence type="ECO:0000256" key="2">
    <source>
        <dbReference type="SAM" id="SignalP"/>
    </source>
</evidence>
<dbReference type="PANTHER" id="PTHR37189">
    <property type="entry name" value="CONCANAVALIN A-LIKE LECTIN/GLUCANASE DOMAIN-CONTAINING PROTEIN-RELATED"/>
    <property type="match status" value="1"/>
</dbReference>
<keyword evidence="2" id="KW-0732">Signal</keyword>
<keyword evidence="4" id="KW-1185">Reference proteome</keyword>
<dbReference type="Proteomes" id="UP001159364">
    <property type="component" value="Linkage Group LG06"/>
</dbReference>
<evidence type="ECO:0000313" key="4">
    <source>
        <dbReference type="Proteomes" id="UP001159364"/>
    </source>
</evidence>
<keyword evidence="1" id="KW-1133">Transmembrane helix</keyword>
<organism evidence="3 4">
    <name type="scientific">Erythroxylum novogranatense</name>
    <dbReference type="NCBI Taxonomy" id="1862640"/>
    <lineage>
        <taxon>Eukaryota</taxon>
        <taxon>Viridiplantae</taxon>
        <taxon>Streptophyta</taxon>
        <taxon>Embryophyta</taxon>
        <taxon>Tracheophyta</taxon>
        <taxon>Spermatophyta</taxon>
        <taxon>Magnoliopsida</taxon>
        <taxon>eudicotyledons</taxon>
        <taxon>Gunneridae</taxon>
        <taxon>Pentapetalae</taxon>
        <taxon>rosids</taxon>
        <taxon>fabids</taxon>
        <taxon>Malpighiales</taxon>
        <taxon>Erythroxylaceae</taxon>
        <taxon>Erythroxylum</taxon>
    </lineage>
</organism>
<feature type="transmembrane region" description="Helical" evidence="1">
    <location>
        <begin position="91"/>
        <end position="117"/>
    </location>
</feature>
<dbReference type="AlphaFoldDB" id="A0AAV8T7L3"/>
<evidence type="ECO:0000313" key="3">
    <source>
        <dbReference type="EMBL" id="KAJ8762074.1"/>
    </source>
</evidence>
<protein>
    <submittedName>
        <fullName evidence="3">Uncharacterized protein</fullName>
    </submittedName>
</protein>
<name>A0AAV8T7L3_9ROSI</name>
<sequence>MAKLLVMYLFLAMTIVGDSTARELRPSYHGLDYQSSPPSGEILSPEMKAFFGTTTSSSSNVPFPRALNSNDTVWWRSVNAGDGKANDARHVLLVASLVCGVTGVVLLVASVSIYLVWHKTPAVPSQSIVIANARK</sequence>
<dbReference type="PANTHER" id="PTHR37189:SF4">
    <property type="entry name" value="TRANSMEMBRANE PROTEIN"/>
    <property type="match status" value="1"/>
</dbReference>
<keyword evidence="1" id="KW-0472">Membrane</keyword>
<reference evidence="3 4" key="1">
    <citation type="submission" date="2021-09" db="EMBL/GenBank/DDBJ databases">
        <title>Genomic insights and catalytic innovation underlie evolution of tropane alkaloids biosynthesis.</title>
        <authorList>
            <person name="Wang Y.-J."/>
            <person name="Tian T."/>
            <person name="Huang J.-P."/>
            <person name="Huang S.-X."/>
        </authorList>
    </citation>
    <scope>NUCLEOTIDE SEQUENCE [LARGE SCALE GENOMIC DNA]</scope>
    <source>
        <strain evidence="3">KIB-2018</strain>
        <tissue evidence="3">Leaf</tissue>
    </source>
</reference>
<feature type="signal peptide" evidence="2">
    <location>
        <begin position="1"/>
        <end position="21"/>
    </location>
</feature>
<gene>
    <name evidence="3" type="ORF">K2173_006738</name>
</gene>
<evidence type="ECO:0000256" key="1">
    <source>
        <dbReference type="SAM" id="Phobius"/>
    </source>
</evidence>
<keyword evidence="1" id="KW-0812">Transmembrane</keyword>
<proteinExistence type="predicted"/>
<feature type="chain" id="PRO_5043552467" evidence="2">
    <location>
        <begin position="22"/>
        <end position="135"/>
    </location>
</feature>